<comment type="subcellular location">
    <subcellularLocation>
        <location evidence="1">Cytoplasm</location>
        <location evidence="1">Myofibril</location>
        <location evidence="1">Sarcomere</location>
        <location evidence="1">A band</location>
    </subcellularLocation>
    <subcellularLocation>
        <location evidence="2">Cytoplasm</location>
        <location evidence="2">Myofibril</location>
        <location evidence="2">Sarcomere</location>
        <location evidence="2">I band</location>
    </subcellularLocation>
</comment>
<keyword evidence="4" id="KW-0880">Kelch repeat</keyword>
<dbReference type="FunFam" id="1.25.40.420:FF:000001">
    <property type="entry name" value="Kelch-like family member 12"/>
    <property type="match status" value="1"/>
</dbReference>
<dbReference type="InterPro" id="IPR006652">
    <property type="entry name" value="Kelch_1"/>
</dbReference>
<dbReference type="InterPro" id="IPR030607">
    <property type="entry name" value="KLHL40_BTB/POZ_dom"/>
</dbReference>
<evidence type="ECO:0000256" key="2">
    <source>
        <dbReference type="ARBA" id="ARBA00004355"/>
    </source>
</evidence>
<dbReference type="SMART" id="SM00612">
    <property type="entry name" value="Kelch"/>
    <property type="match status" value="4"/>
</dbReference>
<dbReference type="Proteomes" id="UP000016665">
    <property type="component" value="Chromosome 2"/>
</dbReference>
<dbReference type="Pfam" id="PF00651">
    <property type="entry name" value="BTB"/>
    <property type="match status" value="1"/>
</dbReference>
<keyword evidence="8" id="KW-0833">Ubl conjugation pathway</keyword>
<dbReference type="GO" id="GO:0031672">
    <property type="term" value="C:A band"/>
    <property type="evidence" value="ECO:0007669"/>
    <property type="project" value="UniProtKB-SubCell"/>
</dbReference>
<evidence type="ECO:0000256" key="4">
    <source>
        <dbReference type="ARBA" id="ARBA00022441"/>
    </source>
</evidence>
<evidence type="ECO:0000259" key="9">
    <source>
        <dbReference type="PROSITE" id="PS50097"/>
    </source>
</evidence>
<evidence type="ECO:0000313" key="10">
    <source>
        <dbReference type="Ensembl" id="ENSFALP00000001044.2"/>
    </source>
</evidence>
<dbReference type="InterPro" id="IPR000210">
    <property type="entry name" value="BTB/POZ_dom"/>
</dbReference>
<dbReference type="SUPFAM" id="SSF54695">
    <property type="entry name" value="POZ domain"/>
    <property type="match status" value="1"/>
</dbReference>
<dbReference type="Gene3D" id="2.120.10.80">
    <property type="entry name" value="Kelch-type beta propeller"/>
    <property type="match status" value="1"/>
</dbReference>
<evidence type="ECO:0000256" key="6">
    <source>
        <dbReference type="ARBA" id="ARBA00022490"/>
    </source>
</evidence>
<dbReference type="AlphaFoldDB" id="U3JE40"/>
<dbReference type="PROSITE" id="PS50097">
    <property type="entry name" value="BTB"/>
    <property type="match status" value="1"/>
</dbReference>
<organism evidence="10 11">
    <name type="scientific">Ficedula albicollis</name>
    <name type="common">Collared flycatcher</name>
    <name type="synonym">Muscicapa albicollis</name>
    <dbReference type="NCBI Taxonomy" id="59894"/>
    <lineage>
        <taxon>Eukaryota</taxon>
        <taxon>Metazoa</taxon>
        <taxon>Chordata</taxon>
        <taxon>Craniata</taxon>
        <taxon>Vertebrata</taxon>
        <taxon>Euteleostomi</taxon>
        <taxon>Archelosauria</taxon>
        <taxon>Archosauria</taxon>
        <taxon>Dinosauria</taxon>
        <taxon>Saurischia</taxon>
        <taxon>Theropoda</taxon>
        <taxon>Coelurosauria</taxon>
        <taxon>Aves</taxon>
        <taxon>Neognathae</taxon>
        <taxon>Neoaves</taxon>
        <taxon>Telluraves</taxon>
        <taxon>Australaves</taxon>
        <taxon>Passeriformes</taxon>
        <taxon>Muscicapidae</taxon>
        <taxon>Ficedula</taxon>
    </lineage>
</organism>
<dbReference type="InterPro" id="IPR017096">
    <property type="entry name" value="BTB-kelch_protein"/>
</dbReference>
<dbReference type="HOGENOM" id="CLU_004253_14_4_1"/>
<feature type="domain" description="BTB" evidence="9">
    <location>
        <begin position="33"/>
        <end position="100"/>
    </location>
</feature>
<comment type="similarity">
    <text evidence="3">Belongs to the KLHL40 family.</text>
</comment>
<dbReference type="Ensembl" id="ENSFALT00000001049.2">
    <property type="protein sequence ID" value="ENSFALP00000001044.2"/>
    <property type="gene ID" value="ENSFALG00000001007.2"/>
</dbReference>
<sequence>MGLPLDQVEELRLYQQTLLQDGLKDMLDHNKFLDCVLKVKGKEFPCHRLVLAACSPYFRAMFLSDMEESKKREVSLEDVDPDVMGKILHYIYTSELELTEQNVQDIFSVANMFQIPSIFTVCVSFLQKRLCLSNCLAIFRLGLMLDCARLAVAARDFICDRFALVSRDEEFYQLSPDELIAIISSDSLNVEKEESVFEVVMRWVGTKERESRQKALPVIFESVRFRLMPHDYIKEHVEKHSMVKSSPELLKKLQMVKDAQKGKFTVVKKKKVKKNSENQAENVVNGAVDEGEDTEEDALPGILNDTMRFGMFLQDLIFMVSDTGAVAYDPNANECYFASLSTQIPKNHVSLVTKENQIFIVGGLYYNEDSKEDPMSSYFLQYDHLDADWLGMPPLPSPRCLFGLGEAENSIFVVGGKELKEGEKTLDSVLCYDRLSFKWGEADPLPYAVYGHAVVSHKDLVYVIGGKGGDKKCLKKMCVYNPAKFEWKEMAPMKTARSLFGATVHRDKIYVAAGVTDSGLTNSVEVYDIATNKWDTFPEFPQERSSVSLVSLSGVLYLLGGFATVETESGELVPTELNDVWRYDEEQKKWEGVLREIQYASGATFLPVRLNVLRLTKISSLWTPQLGVYPGLEGRWVPDRVRGNSLELCQGRFRLDIRMSFFTESFVKHWKRQWSSSDGVTIPGI</sequence>
<dbReference type="SUPFAM" id="SSF117281">
    <property type="entry name" value="Kelch motif"/>
    <property type="match status" value="1"/>
</dbReference>
<dbReference type="FunFam" id="2.120.10.80:FF:000037">
    <property type="entry name" value="Kelch-like family member 40"/>
    <property type="match status" value="1"/>
</dbReference>
<dbReference type="SMART" id="SM00225">
    <property type="entry name" value="BTB"/>
    <property type="match status" value="1"/>
</dbReference>
<dbReference type="Pfam" id="PF07707">
    <property type="entry name" value="BACK"/>
    <property type="match status" value="1"/>
</dbReference>
<dbReference type="PIRSF" id="PIRSF037037">
    <property type="entry name" value="Kelch-like_protein_gigaxonin"/>
    <property type="match status" value="1"/>
</dbReference>
<reference evidence="10" key="3">
    <citation type="submission" date="2025-09" db="UniProtKB">
        <authorList>
            <consortium name="Ensembl"/>
        </authorList>
    </citation>
    <scope>IDENTIFICATION</scope>
</reference>
<dbReference type="FunFam" id="3.30.710.10:FF:000006">
    <property type="entry name" value="Kelch repeat and BTB domain-containing 6"/>
    <property type="match status" value="1"/>
</dbReference>
<dbReference type="eggNOG" id="KOG4441">
    <property type="taxonomic scope" value="Eukaryota"/>
</dbReference>
<proteinExistence type="inferred from homology"/>
<dbReference type="InterPro" id="IPR015915">
    <property type="entry name" value="Kelch-typ_b-propeller"/>
</dbReference>
<dbReference type="STRING" id="59894.ENSFALP00000001044"/>
<keyword evidence="6" id="KW-0963">Cytoplasm</keyword>
<evidence type="ECO:0000313" key="11">
    <source>
        <dbReference type="Proteomes" id="UP000016665"/>
    </source>
</evidence>
<reference evidence="10 11" key="1">
    <citation type="journal article" date="2012" name="Nature">
        <title>The genomic landscape of species divergence in Ficedula flycatchers.</title>
        <authorList>
            <person name="Ellegren H."/>
            <person name="Smeds L."/>
            <person name="Burri R."/>
            <person name="Olason P.I."/>
            <person name="Backstrom N."/>
            <person name="Kawakami T."/>
            <person name="Kunstner A."/>
            <person name="Makinen H."/>
            <person name="Nadachowska-Brzyska K."/>
            <person name="Qvarnstrom A."/>
            <person name="Uebbing S."/>
            <person name="Wolf J.B."/>
        </authorList>
    </citation>
    <scope>NUCLEOTIDE SEQUENCE [LARGE SCALE GENOMIC DNA]</scope>
</reference>
<dbReference type="InterPro" id="IPR011705">
    <property type="entry name" value="BACK"/>
</dbReference>
<dbReference type="GO" id="GO:0031397">
    <property type="term" value="P:negative regulation of protein ubiquitination"/>
    <property type="evidence" value="ECO:0007669"/>
    <property type="project" value="TreeGrafter"/>
</dbReference>
<dbReference type="Gene3D" id="3.30.710.10">
    <property type="entry name" value="Potassium Channel Kv1.1, Chain A"/>
    <property type="match status" value="1"/>
</dbReference>
<evidence type="ECO:0000256" key="1">
    <source>
        <dbReference type="ARBA" id="ARBA00004161"/>
    </source>
</evidence>
<keyword evidence="11" id="KW-1185">Reference proteome</keyword>
<dbReference type="CDD" id="cd18516">
    <property type="entry name" value="BACK_KLHL40_KBTBD5"/>
    <property type="match status" value="1"/>
</dbReference>
<dbReference type="GO" id="GO:0031674">
    <property type="term" value="C:I band"/>
    <property type="evidence" value="ECO:0007669"/>
    <property type="project" value="UniProtKB-SubCell"/>
</dbReference>
<dbReference type="GO" id="GO:0032435">
    <property type="term" value="P:negative regulation of proteasomal ubiquitin-dependent protein catabolic process"/>
    <property type="evidence" value="ECO:0007669"/>
    <property type="project" value="TreeGrafter"/>
</dbReference>
<dbReference type="Pfam" id="PF24681">
    <property type="entry name" value="Kelch_KLHDC2_KLHL20_DRC7"/>
    <property type="match status" value="1"/>
</dbReference>
<evidence type="ECO:0000256" key="7">
    <source>
        <dbReference type="ARBA" id="ARBA00022737"/>
    </source>
</evidence>
<keyword evidence="5" id="KW-0217">Developmental protein</keyword>
<protein>
    <submittedName>
        <fullName evidence="10">Kelch like family member 40</fullName>
    </submittedName>
</protein>
<dbReference type="CDD" id="cd18340">
    <property type="entry name" value="BTB_POZ_KLHL40_KBTBD5"/>
    <property type="match status" value="1"/>
</dbReference>
<reference evidence="10" key="2">
    <citation type="submission" date="2025-08" db="UniProtKB">
        <authorList>
            <consortium name="Ensembl"/>
        </authorList>
    </citation>
    <scope>IDENTIFICATION</scope>
</reference>
<dbReference type="GeneTree" id="ENSGT00940000156360"/>
<keyword evidence="7" id="KW-0677">Repeat</keyword>
<evidence type="ECO:0000256" key="8">
    <source>
        <dbReference type="ARBA" id="ARBA00022786"/>
    </source>
</evidence>
<dbReference type="Gene3D" id="1.25.40.420">
    <property type="match status" value="1"/>
</dbReference>
<name>U3JE40_FICAL</name>
<dbReference type="PANTHER" id="PTHR24412">
    <property type="entry name" value="KELCH PROTEIN"/>
    <property type="match status" value="1"/>
</dbReference>
<evidence type="ECO:0000256" key="3">
    <source>
        <dbReference type="ARBA" id="ARBA00006907"/>
    </source>
</evidence>
<gene>
    <name evidence="10" type="primary">KLHL40</name>
</gene>
<dbReference type="PANTHER" id="PTHR24412:SF22">
    <property type="entry name" value="KELCH-LIKE PROTEIN 40"/>
    <property type="match status" value="1"/>
</dbReference>
<evidence type="ECO:0000256" key="5">
    <source>
        <dbReference type="ARBA" id="ARBA00022473"/>
    </source>
</evidence>
<dbReference type="SMART" id="SM00875">
    <property type="entry name" value="BACK"/>
    <property type="match status" value="1"/>
</dbReference>
<dbReference type="GO" id="GO:0048741">
    <property type="term" value="P:skeletal muscle fiber development"/>
    <property type="evidence" value="ECO:0007669"/>
    <property type="project" value="TreeGrafter"/>
</dbReference>
<accession>U3JE40</accession>
<dbReference type="InterPro" id="IPR011333">
    <property type="entry name" value="SKP1/BTB/POZ_sf"/>
</dbReference>